<gene>
    <name evidence="1" type="ORF">J2S07_001199</name>
</gene>
<accession>A0ABT9V1R8</accession>
<sequence>MQDENNPKLRDRGKLKWQGFFMPEQVALLRRFNDEYYHFEKPEVDEYQLAEFDERINYAMEYHLPVKFTLWEAGRFSELIGRVHYVDPITSQLRVKSAEGFVRINLSDITAVEVVED</sequence>
<dbReference type="PANTHER" id="PTHR40051:SF1">
    <property type="entry name" value="YOLD-LIKE FAMILY PROTEIN"/>
    <property type="match status" value="1"/>
</dbReference>
<dbReference type="InterPro" id="IPR014962">
    <property type="entry name" value="YolD"/>
</dbReference>
<dbReference type="RefSeq" id="WP_307149477.1">
    <property type="nucleotide sequence ID" value="NZ_JAUSTU010000004.1"/>
</dbReference>
<evidence type="ECO:0008006" key="3">
    <source>
        <dbReference type="Google" id="ProtNLM"/>
    </source>
</evidence>
<reference evidence="1 2" key="1">
    <citation type="submission" date="2023-07" db="EMBL/GenBank/DDBJ databases">
        <title>Genomic Encyclopedia of Type Strains, Phase IV (KMG-IV): sequencing the most valuable type-strain genomes for metagenomic binning, comparative biology and taxonomic classification.</title>
        <authorList>
            <person name="Goeker M."/>
        </authorList>
    </citation>
    <scope>NUCLEOTIDE SEQUENCE [LARGE SCALE GENOMIC DNA]</scope>
    <source>
        <strain evidence="1 2">DSM 23948</strain>
    </source>
</reference>
<comment type="caution">
    <text evidence="1">The sequence shown here is derived from an EMBL/GenBank/DDBJ whole genome shotgun (WGS) entry which is preliminary data.</text>
</comment>
<protein>
    <recommendedName>
        <fullName evidence="3">YolD-like family protein</fullName>
    </recommendedName>
</protein>
<dbReference type="PANTHER" id="PTHR40051">
    <property type="entry name" value="IG HYPOTHETICAL 15966"/>
    <property type="match status" value="1"/>
</dbReference>
<organism evidence="1 2">
    <name type="scientific">Anoxybacillus andreesenii</name>
    <dbReference type="NCBI Taxonomy" id="1325932"/>
    <lineage>
        <taxon>Bacteria</taxon>
        <taxon>Bacillati</taxon>
        <taxon>Bacillota</taxon>
        <taxon>Bacilli</taxon>
        <taxon>Bacillales</taxon>
        <taxon>Anoxybacillaceae</taxon>
        <taxon>Anoxybacillus</taxon>
    </lineage>
</organism>
<keyword evidence="2" id="KW-1185">Reference proteome</keyword>
<evidence type="ECO:0000313" key="2">
    <source>
        <dbReference type="Proteomes" id="UP001231362"/>
    </source>
</evidence>
<name>A0ABT9V1R8_9BACL</name>
<dbReference type="Proteomes" id="UP001231362">
    <property type="component" value="Unassembled WGS sequence"/>
</dbReference>
<dbReference type="EMBL" id="JAUSTU010000004">
    <property type="protein sequence ID" value="MDQ0154895.1"/>
    <property type="molecule type" value="Genomic_DNA"/>
</dbReference>
<dbReference type="Pfam" id="PF08863">
    <property type="entry name" value="YolD"/>
    <property type="match status" value="1"/>
</dbReference>
<evidence type="ECO:0000313" key="1">
    <source>
        <dbReference type="EMBL" id="MDQ0154895.1"/>
    </source>
</evidence>
<proteinExistence type="predicted"/>